<feature type="transmembrane region" description="Helical" evidence="7">
    <location>
        <begin position="223"/>
        <end position="241"/>
    </location>
</feature>
<dbReference type="PROSITE" id="PS50850">
    <property type="entry name" value="MFS"/>
    <property type="match status" value="1"/>
</dbReference>
<evidence type="ECO:0000256" key="2">
    <source>
        <dbReference type="ARBA" id="ARBA00022448"/>
    </source>
</evidence>
<feature type="transmembrane region" description="Helical" evidence="7">
    <location>
        <begin position="312"/>
        <end position="337"/>
    </location>
</feature>
<feature type="transmembrane region" description="Helical" evidence="7">
    <location>
        <begin position="45"/>
        <end position="66"/>
    </location>
</feature>
<keyword evidence="4 7" id="KW-0812">Transmembrane</keyword>
<feature type="transmembrane region" description="Helical" evidence="7">
    <location>
        <begin position="377"/>
        <end position="397"/>
    </location>
</feature>
<evidence type="ECO:0000256" key="4">
    <source>
        <dbReference type="ARBA" id="ARBA00022692"/>
    </source>
</evidence>
<feature type="transmembrane region" description="Helical" evidence="7">
    <location>
        <begin position="288"/>
        <end position="306"/>
    </location>
</feature>
<keyword evidence="5 7" id="KW-1133">Transmembrane helix</keyword>
<keyword evidence="3" id="KW-1003">Cell membrane</keyword>
<comment type="caution">
    <text evidence="9">The sequence shown here is derived from an EMBL/GenBank/DDBJ whole genome shotgun (WGS) entry which is preliminary data.</text>
</comment>
<dbReference type="InterPro" id="IPR036259">
    <property type="entry name" value="MFS_trans_sf"/>
</dbReference>
<dbReference type="InterPro" id="IPR022324">
    <property type="entry name" value="Bacilysin_exporter_BacE_put"/>
</dbReference>
<feature type="transmembrane region" description="Helical" evidence="7">
    <location>
        <begin position="144"/>
        <end position="162"/>
    </location>
</feature>
<feature type="transmembrane region" description="Helical" evidence="7">
    <location>
        <begin position="12"/>
        <end position="39"/>
    </location>
</feature>
<feature type="transmembrane region" description="Helical" evidence="7">
    <location>
        <begin position="102"/>
        <end position="123"/>
    </location>
</feature>
<dbReference type="AlphaFoldDB" id="A0A368Y353"/>
<dbReference type="PANTHER" id="PTHR43266">
    <property type="entry name" value="MACROLIDE-EFFLUX PROTEIN"/>
    <property type="match status" value="1"/>
</dbReference>
<dbReference type="PANTHER" id="PTHR43266:SF2">
    <property type="entry name" value="MAJOR FACILITATOR SUPERFAMILY (MFS) PROFILE DOMAIN-CONTAINING PROTEIN"/>
    <property type="match status" value="1"/>
</dbReference>
<accession>A0A368Y353</accession>
<dbReference type="Pfam" id="PF07690">
    <property type="entry name" value="MFS_1"/>
    <property type="match status" value="1"/>
</dbReference>
<keyword evidence="2" id="KW-0813">Transport</keyword>
<keyword evidence="10" id="KW-1185">Reference proteome</keyword>
<evidence type="ECO:0000259" key="8">
    <source>
        <dbReference type="PROSITE" id="PS50850"/>
    </source>
</evidence>
<dbReference type="Proteomes" id="UP000252585">
    <property type="component" value="Unassembled WGS sequence"/>
</dbReference>
<dbReference type="Gene3D" id="1.20.1250.20">
    <property type="entry name" value="MFS general substrate transporter like domains"/>
    <property type="match status" value="1"/>
</dbReference>
<dbReference type="GO" id="GO:0005886">
    <property type="term" value="C:plasma membrane"/>
    <property type="evidence" value="ECO:0007669"/>
    <property type="project" value="UniProtKB-SubCell"/>
</dbReference>
<evidence type="ECO:0000256" key="6">
    <source>
        <dbReference type="ARBA" id="ARBA00023136"/>
    </source>
</evidence>
<dbReference type="SUPFAM" id="SSF103473">
    <property type="entry name" value="MFS general substrate transporter"/>
    <property type="match status" value="1"/>
</dbReference>
<evidence type="ECO:0000256" key="5">
    <source>
        <dbReference type="ARBA" id="ARBA00022989"/>
    </source>
</evidence>
<feature type="transmembrane region" description="Helical" evidence="7">
    <location>
        <begin position="78"/>
        <end position="96"/>
    </location>
</feature>
<protein>
    <submittedName>
        <fullName evidence="9">MFS transporter</fullName>
    </submittedName>
</protein>
<keyword evidence="6 7" id="KW-0472">Membrane</keyword>
<evidence type="ECO:0000256" key="3">
    <source>
        <dbReference type="ARBA" id="ARBA00022475"/>
    </source>
</evidence>
<dbReference type="CDD" id="cd06173">
    <property type="entry name" value="MFS_MefA_like"/>
    <property type="match status" value="1"/>
</dbReference>
<evidence type="ECO:0000313" key="9">
    <source>
        <dbReference type="EMBL" id="RCW73257.1"/>
    </source>
</evidence>
<dbReference type="RefSeq" id="WP_114352346.1">
    <property type="nucleotide sequence ID" value="NZ_QPJJ01000004.1"/>
</dbReference>
<dbReference type="GO" id="GO:0022857">
    <property type="term" value="F:transmembrane transporter activity"/>
    <property type="evidence" value="ECO:0007669"/>
    <property type="project" value="InterPro"/>
</dbReference>
<gene>
    <name evidence="9" type="ORF">DFR57_104255</name>
</gene>
<dbReference type="InterPro" id="IPR011701">
    <property type="entry name" value="MFS"/>
</dbReference>
<feature type="transmembrane region" description="Helical" evidence="7">
    <location>
        <begin position="168"/>
        <end position="190"/>
    </location>
</feature>
<evidence type="ECO:0000313" key="10">
    <source>
        <dbReference type="Proteomes" id="UP000252585"/>
    </source>
</evidence>
<organism evidence="9 10">
    <name type="scientific">Saliterribacillus persicus</name>
    <dbReference type="NCBI Taxonomy" id="930114"/>
    <lineage>
        <taxon>Bacteria</taxon>
        <taxon>Bacillati</taxon>
        <taxon>Bacillota</taxon>
        <taxon>Bacilli</taxon>
        <taxon>Bacillales</taxon>
        <taxon>Bacillaceae</taxon>
        <taxon>Saliterribacillus</taxon>
    </lineage>
</organism>
<dbReference type="InterPro" id="IPR020846">
    <property type="entry name" value="MFS_dom"/>
</dbReference>
<feature type="domain" description="Major facilitator superfamily (MFS) profile" evidence="8">
    <location>
        <begin position="12"/>
        <end position="402"/>
    </location>
</feature>
<feature type="transmembrane region" description="Helical" evidence="7">
    <location>
        <begin position="349"/>
        <end position="371"/>
    </location>
</feature>
<evidence type="ECO:0000256" key="7">
    <source>
        <dbReference type="SAM" id="Phobius"/>
    </source>
</evidence>
<sequence length="410" mass="45371">MKLKVLKEKWKYPVILLLGIGVSNIGAWVYLLALNLIVFESTGSALAVAALYILIPLAAIFTNFWAGSITDRFNKRTLMFIIDISRAICIFSVPWLMKDSIWIMYITVFFINVAGAMYTPALMAYVTKLIPYDQRKRFNSLRSLIDSGAFLIGPAIAGLFFIMGSPEYAIMFNSVAMFLSGVITLIMPNVEKHEVINKMGEKLTIRLLKKDFQTVISFSRDHSYIIIIYFLFNLVIVMTAAVDSLEAAFAKEVLNLSDSNYGFLVSIAGAGIVIGACINAIFVKKISVSILMGLGSVLVSFGYIIYTFSQTFMMAAVGFFSLALFLAIANTAFFTFYQNNIPVEIMGRVSSLYGILEAILIIITTVLIGIFAQFASIQLAIIMGALIMLLISFILLLSCMKPSQNNAYQS</sequence>
<dbReference type="PRINTS" id="PR01988">
    <property type="entry name" value="EXPORTERBACE"/>
</dbReference>
<name>A0A368Y353_9BACI</name>
<proteinExistence type="predicted"/>
<evidence type="ECO:0000256" key="1">
    <source>
        <dbReference type="ARBA" id="ARBA00004651"/>
    </source>
</evidence>
<comment type="subcellular location">
    <subcellularLocation>
        <location evidence="1">Cell membrane</location>
        <topology evidence="1">Multi-pass membrane protein</topology>
    </subcellularLocation>
</comment>
<dbReference type="OrthoDB" id="2156306at2"/>
<reference evidence="9 10" key="1">
    <citation type="submission" date="2018-07" db="EMBL/GenBank/DDBJ databases">
        <title>Genomic Encyclopedia of Type Strains, Phase IV (KMG-IV): sequencing the most valuable type-strain genomes for metagenomic binning, comparative biology and taxonomic classification.</title>
        <authorList>
            <person name="Goeker M."/>
        </authorList>
    </citation>
    <scope>NUCLEOTIDE SEQUENCE [LARGE SCALE GENOMIC DNA]</scope>
    <source>
        <strain evidence="9 10">DSM 27696</strain>
    </source>
</reference>
<dbReference type="EMBL" id="QPJJ01000004">
    <property type="protein sequence ID" value="RCW73257.1"/>
    <property type="molecule type" value="Genomic_DNA"/>
</dbReference>
<feature type="transmembrane region" description="Helical" evidence="7">
    <location>
        <begin position="261"/>
        <end position="281"/>
    </location>
</feature>